<evidence type="ECO:0000313" key="2">
    <source>
        <dbReference type="Proteomes" id="UP000262325"/>
    </source>
</evidence>
<dbReference type="SUPFAM" id="SSF69318">
    <property type="entry name" value="Integrin alpha N-terminal domain"/>
    <property type="match status" value="1"/>
</dbReference>
<reference evidence="1 2" key="1">
    <citation type="journal article" date="2018" name="Nat. Biotechnol.">
        <title>A standardized bacterial taxonomy based on genome phylogeny substantially revises the tree of life.</title>
        <authorList>
            <person name="Parks D.H."/>
            <person name="Chuvochina M."/>
            <person name="Waite D.W."/>
            <person name="Rinke C."/>
            <person name="Skarshewski A."/>
            <person name="Chaumeil P.A."/>
            <person name="Hugenholtz P."/>
        </authorList>
    </citation>
    <scope>NUCLEOTIDE SEQUENCE [LARGE SCALE GENOMIC DNA]</scope>
    <source>
        <strain evidence="1">UBA8672</strain>
    </source>
</reference>
<dbReference type="AlphaFoldDB" id="A0A3D5Q8B1"/>
<protein>
    <recommendedName>
        <fullName evidence="3">VCBS repeat-containing protein</fullName>
    </recommendedName>
</protein>
<comment type="caution">
    <text evidence="1">The sequence shown here is derived from an EMBL/GenBank/DDBJ whole genome shotgun (WGS) entry which is preliminary data.</text>
</comment>
<gene>
    <name evidence="1" type="ORF">DHM44_00140</name>
</gene>
<dbReference type="EMBL" id="DPPF01000002">
    <property type="protein sequence ID" value="HCW92071.1"/>
    <property type="molecule type" value="Genomic_DNA"/>
</dbReference>
<organism evidence="1 2">
    <name type="scientific">Flexistipes sinusarabici</name>
    <dbReference type="NCBI Taxonomy" id="2352"/>
    <lineage>
        <taxon>Bacteria</taxon>
        <taxon>Pseudomonadati</taxon>
        <taxon>Deferribacterota</taxon>
        <taxon>Deferribacteres</taxon>
        <taxon>Deferribacterales</taxon>
        <taxon>Flexistipitaceae</taxon>
        <taxon>Flexistipes</taxon>
    </lineage>
</organism>
<sequence>MKKIITIFLLILPVVAFARFEPVIKDIDEFFAGKSGYIIEVTSGEVYTDLTAADGAYPGKIYNVYRESEVIKHPITGEVLGKKKEKIGKIKIDKLFEKYSTADIVSREKPFKKADLVMVNPPFDVSVTFVNFGQRLQLLLKQEMSGAKNIRISESPEYGIKFSQDKQGGITADIYANQQEIRSFYYADIAATAESGKSSTVDLLRSSPIDAEYKSISVGNIYKDNFDYIVAAGDEQIDIYKFEAKGFARADEIKGDFDEIVSVEVADLNKNGHDEIYVSNISNTRSIKSMIFEYSAEEGRFKLLKSDIPFLFRTGLVNDEKKIFCQRVSYKGEYYGNIYEYAFDAGFHRGESIPNTSEFGVFGFGMGNIDGDEKLEKFYVDDDYNLEIYESGKKIYESNVRFGDTPNYFVISEEIKQKLSSEDYADKPFELAKYKNYLKGRVFVTKDKVLYMIKNKPFASFLPNFDKFTDSQFGGYKWEGNMLRRVWESDVFKPVIVDYYLQERFGKVYVFLLRTYSGGLLGGDKSELIYMEIK</sequence>
<evidence type="ECO:0000313" key="1">
    <source>
        <dbReference type="EMBL" id="HCW92071.1"/>
    </source>
</evidence>
<dbReference type="InterPro" id="IPR028994">
    <property type="entry name" value="Integrin_alpha_N"/>
</dbReference>
<accession>A0A3D5Q8B1</accession>
<dbReference type="Proteomes" id="UP000262325">
    <property type="component" value="Unassembled WGS sequence"/>
</dbReference>
<proteinExistence type="predicted"/>
<evidence type="ECO:0008006" key="3">
    <source>
        <dbReference type="Google" id="ProtNLM"/>
    </source>
</evidence>
<name>A0A3D5Q8B1_FLESI</name>